<dbReference type="GO" id="GO:0004252">
    <property type="term" value="F:serine-type endopeptidase activity"/>
    <property type="evidence" value="ECO:0007669"/>
    <property type="project" value="InterPro"/>
</dbReference>
<dbReference type="InterPro" id="IPR027065">
    <property type="entry name" value="Lon_Prtase"/>
</dbReference>
<dbReference type="InterPro" id="IPR003959">
    <property type="entry name" value="ATPase_AAA_core"/>
</dbReference>
<dbReference type="Pfam" id="PF00004">
    <property type="entry name" value="AAA"/>
    <property type="match status" value="1"/>
</dbReference>
<dbReference type="SMART" id="SM00382">
    <property type="entry name" value="AAA"/>
    <property type="match status" value="1"/>
</dbReference>
<reference evidence="2" key="1">
    <citation type="journal article" date="2020" name="Nature">
        <title>Giant virus diversity and host interactions through global metagenomics.</title>
        <authorList>
            <person name="Schulz F."/>
            <person name="Roux S."/>
            <person name="Paez-Espino D."/>
            <person name="Jungbluth S."/>
            <person name="Walsh D.A."/>
            <person name="Denef V.J."/>
            <person name="McMahon K.D."/>
            <person name="Konstantinidis K.T."/>
            <person name="Eloe-Fadrosh E.A."/>
            <person name="Kyrpides N.C."/>
            <person name="Woyke T."/>
        </authorList>
    </citation>
    <scope>NUCLEOTIDE SEQUENCE</scope>
    <source>
        <strain evidence="2">GVMAG-M-3300025138-11</strain>
    </source>
</reference>
<dbReference type="GO" id="GO:0006515">
    <property type="term" value="P:protein quality control for misfolded or incompletely synthesized proteins"/>
    <property type="evidence" value="ECO:0007669"/>
    <property type="project" value="TreeGrafter"/>
</dbReference>
<dbReference type="GO" id="GO:0004176">
    <property type="term" value="F:ATP-dependent peptidase activity"/>
    <property type="evidence" value="ECO:0007669"/>
    <property type="project" value="InterPro"/>
</dbReference>
<name>A0A6C0IY09_9ZZZZ</name>
<dbReference type="Pfam" id="PF22667">
    <property type="entry name" value="Lon_lid"/>
    <property type="match status" value="1"/>
</dbReference>
<evidence type="ECO:0000313" key="2">
    <source>
        <dbReference type="EMBL" id="QHT97316.1"/>
    </source>
</evidence>
<evidence type="ECO:0000259" key="1">
    <source>
        <dbReference type="SMART" id="SM00382"/>
    </source>
</evidence>
<accession>A0A6C0IY09</accession>
<dbReference type="SUPFAM" id="SSF52540">
    <property type="entry name" value="P-loop containing nucleoside triphosphate hydrolases"/>
    <property type="match status" value="1"/>
</dbReference>
<dbReference type="Gene3D" id="1.10.8.60">
    <property type="match status" value="1"/>
</dbReference>
<dbReference type="PANTHER" id="PTHR43718">
    <property type="entry name" value="LON PROTEASE"/>
    <property type="match status" value="1"/>
</dbReference>
<proteinExistence type="predicted"/>
<dbReference type="EMBL" id="MN740275">
    <property type="protein sequence ID" value="QHT97316.1"/>
    <property type="molecule type" value="Genomic_DNA"/>
</dbReference>
<feature type="domain" description="AAA+ ATPase" evidence="1">
    <location>
        <begin position="229"/>
        <end position="377"/>
    </location>
</feature>
<dbReference type="GO" id="GO:0005524">
    <property type="term" value="F:ATP binding"/>
    <property type="evidence" value="ECO:0007669"/>
    <property type="project" value="InterPro"/>
</dbReference>
<protein>
    <recommendedName>
        <fullName evidence="1">AAA+ ATPase domain-containing protein</fullName>
    </recommendedName>
</protein>
<dbReference type="PANTHER" id="PTHR43718:SF2">
    <property type="entry name" value="LON PROTEASE HOMOLOG, MITOCHONDRIAL"/>
    <property type="match status" value="1"/>
</dbReference>
<dbReference type="AlphaFoldDB" id="A0A6C0IY09"/>
<dbReference type="InterPro" id="IPR054594">
    <property type="entry name" value="Lon_lid"/>
</dbReference>
<organism evidence="2">
    <name type="scientific">viral metagenome</name>
    <dbReference type="NCBI Taxonomy" id="1070528"/>
    <lineage>
        <taxon>unclassified sequences</taxon>
        <taxon>metagenomes</taxon>
        <taxon>organismal metagenomes</taxon>
    </lineage>
</organism>
<dbReference type="GO" id="GO:0016887">
    <property type="term" value="F:ATP hydrolysis activity"/>
    <property type="evidence" value="ECO:0007669"/>
    <property type="project" value="InterPro"/>
</dbReference>
<sequence length="507" mass="58325">MDTTHNYNLRSKINMFSLTENKTPALKTVDLTMNKKENSKLKFTSEAAQLLKSIMFDNILDKYIDIDDDDDDEDYKPVKGLPKEIIYLDDEKIYINNLEKSEQSNLIQLEKEILEYNKSTIPQRFKILRSNLNISTKSQIIKRLDHFYSMDESDNEYGKLSQWTDSLDKIPFDSYSKQSIDYNENNTDEIIQYLSNVKNIMDNSIYGHIEAKELILQEIANKITNPSCSGNCIAIQGPPGNGKTTLVKDGICKALGKPFAFIALGGMQNSEFLLGHDYTYEGSRPGRIVEILQECKTMDPIIYFDELDKLSDSAKGEEISNLLCHLTDQSQNSLFHDKYFSGIDFDLSKATFIFSYNEESKINPILLDRMTRIKTKGFCVGDKQKIAINYLLPYICKKINFTKDDIIFDNEILKYIIENYTEKEEGVRNLKRALTSIISKINILKLLSGVKDKSNNTDNITLDISKNQNLVTFNIKNFKLPLKLENSIVDVLLKKNEEDLTKMMMYT</sequence>
<dbReference type="Gene3D" id="3.40.50.300">
    <property type="entry name" value="P-loop containing nucleotide triphosphate hydrolases"/>
    <property type="match status" value="1"/>
</dbReference>
<dbReference type="InterPro" id="IPR027417">
    <property type="entry name" value="P-loop_NTPase"/>
</dbReference>
<dbReference type="InterPro" id="IPR003593">
    <property type="entry name" value="AAA+_ATPase"/>
</dbReference>